<sequence length="295" mass="34709">MTIKKQTTYDKVFDAADKLLAAGQKPTQQHIRNELGTGSLTTINKALNDWWQGLGQRLVEQRQRPDIPEPVFDSASALWQQALIYAEAQLAEQREAIEQHYLQLKQEIDTQSGENQNDLQRLQDLSDRLLTDNQRYLDNIAELQQKQRASDEREMHLQTENRELARQQKELELVVERLDRSSGNIKEQEILEYRHKNQYLEGECNRLVKHNDSLVQENRGLREALFDAERKAIKEKHEFELVINQQDLRYQEIERQLHVTSDTDPDDSGLTIRLQEKEQEVQRLHELLKSLNKSH</sequence>
<dbReference type="InterPro" id="IPR021104">
    <property type="entry name" value="KfrA_DNA-bd_N"/>
</dbReference>
<evidence type="ECO:0000259" key="2">
    <source>
        <dbReference type="Pfam" id="PF11740"/>
    </source>
</evidence>
<protein>
    <submittedName>
        <fullName evidence="3">DNA-binding protein</fullName>
    </submittedName>
</protein>
<evidence type="ECO:0000313" key="3">
    <source>
        <dbReference type="EMBL" id="RRC97949.1"/>
    </source>
</evidence>
<keyword evidence="1" id="KW-0175">Coiled coil</keyword>
<gene>
    <name evidence="3" type="ORF">EHS89_15320</name>
</gene>
<organism evidence="3 4">
    <name type="scientific">Amphritea balenae</name>
    <dbReference type="NCBI Taxonomy" id="452629"/>
    <lineage>
        <taxon>Bacteria</taxon>
        <taxon>Pseudomonadati</taxon>
        <taxon>Pseudomonadota</taxon>
        <taxon>Gammaproteobacteria</taxon>
        <taxon>Oceanospirillales</taxon>
        <taxon>Oceanospirillaceae</taxon>
        <taxon>Amphritea</taxon>
    </lineage>
</organism>
<keyword evidence="3" id="KW-0238">DNA-binding</keyword>
<feature type="domain" description="KfrA N-terminal DNA-binding" evidence="2">
    <location>
        <begin position="8"/>
        <end position="115"/>
    </location>
</feature>
<dbReference type="AlphaFoldDB" id="A0A3P1SLX9"/>
<dbReference type="OrthoDB" id="583532at2"/>
<name>A0A3P1SLX9_9GAMM</name>
<accession>A0A3P1SLX9</accession>
<dbReference type="RefSeq" id="WP_124927043.1">
    <property type="nucleotide sequence ID" value="NZ_BMOH01000008.1"/>
</dbReference>
<evidence type="ECO:0000313" key="4">
    <source>
        <dbReference type="Proteomes" id="UP000267535"/>
    </source>
</evidence>
<dbReference type="EMBL" id="RQXV01000009">
    <property type="protein sequence ID" value="RRC97949.1"/>
    <property type="molecule type" value="Genomic_DNA"/>
</dbReference>
<keyword evidence="4" id="KW-1185">Reference proteome</keyword>
<dbReference type="Pfam" id="PF11740">
    <property type="entry name" value="KfrA_N"/>
    <property type="match status" value="1"/>
</dbReference>
<dbReference type="GO" id="GO:0003677">
    <property type="term" value="F:DNA binding"/>
    <property type="evidence" value="ECO:0007669"/>
    <property type="project" value="UniProtKB-KW"/>
</dbReference>
<evidence type="ECO:0000256" key="1">
    <source>
        <dbReference type="SAM" id="Coils"/>
    </source>
</evidence>
<proteinExistence type="predicted"/>
<comment type="caution">
    <text evidence="3">The sequence shown here is derived from an EMBL/GenBank/DDBJ whole genome shotgun (WGS) entry which is preliminary data.</text>
</comment>
<reference evidence="3 4" key="1">
    <citation type="submission" date="2018-11" db="EMBL/GenBank/DDBJ databases">
        <title>The draft genome sequence of Amphritea balenae JAMM 1525T.</title>
        <authorList>
            <person name="Fang Z."/>
            <person name="Zhang Y."/>
            <person name="Han X."/>
        </authorList>
    </citation>
    <scope>NUCLEOTIDE SEQUENCE [LARGE SCALE GENOMIC DNA]</scope>
    <source>
        <strain evidence="3 4">JAMM 1525</strain>
    </source>
</reference>
<dbReference type="Proteomes" id="UP000267535">
    <property type="component" value="Unassembled WGS sequence"/>
</dbReference>
<feature type="coiled-coil region" evidence="1">
    <location>
        <begin position="87"/>
        <end position="181"/>
    </location>
</feature>